<evidence type="ECO:0000256" key="1">
    <source>
        <dbReference type="SAM" id="MobiDB-lite"/>
    </source>
</evidence>
<dbReference type="EMBL" id="LNFO01004559">
    <property type="protein sequence ID" value="KUF80522.1"/>
    <property type="molecule type" value="Genomic_DNA"/>
</dbReference>
<accession>A0A0W8C8T8</accession>
<comment type="caution">
    <text evidence="2">The sequence shown here is derived from an EMBL/GenBank/DDBJ whole genome shotgun (WGS) entry which is preliminary data.</text>
</comment>
<reference evidence="2 3" key="1">
    <citation type="submission" date="2015-11" db="EMBL/GenBank/DDBJ databases">
        <title>Genomes and virulence difference between two physiological races of Phytophthora nicotianae.</title>
        <authorList>
            <person name="Liu H."/>
            <person name="Ma X."/>
            <person name="Yu H."/>
            <person name="Fang D."/>
            <person name="Li Y."/>
            <person name="Wang X."/>
            <person name="Wang W."/>
            <person name="Dong Y."/>
            <person name="Xiao B."/>
        </authorList>
    </citation>
    <scope>NUCLEOTIDE SEQUENCE [LARGE SCALE GENOMIC DNA]</scope>
    <source>
        <strain evidence="3">race 0</strain>
    </source>
</reference>
<dbReference type="AlphaFoldDB" id="A0A0W8C8T8"/>
<name>A0A0W8C8T8_PHYNI</name>
<sequence length="177" mass="20181">MESMELKRIVDATERMQIGNCDATPAVTMEEAEENLLVEHQEIPGLDTPEYWQSVFDVLGEEASDWDGNFDEESDYEASEDEQNREVDEPVYNGFDEVIPLPDKREFPRTNDPSFPGDKVDRCPRPKVPPQDTFLFGQDVWFGPLHVVIPVIALNCLYVCLISGLNFSNQCCFDNRA</sequence>
<organism evidence="2 3">
    <name type="scientific">Phytophthora nicotianae</name>
    <name type="common">Potato buckeye rot agent</name>
    <name type="synonym">Phytophthora parasitica</name>
    <dbReference type="NCBI Taxonomy" id="4792"/>
    <lineage>
        <taxon>Eukaryota</taxon>
        <taxon>Sar</taxon>
        <taxon>Stramenopiles</taxon>
        <taxon>Oomycota</taxon>
        <taxon>Peronosporomycetes</taxon>
        <taxon>Peronosporales</taxon>
        <taxon>Peronosporaceae</taxon>
        <taxon>Phytophthora</taxon>
    </lineage>
</organism>
<dbReference type="Proteomes" id="UP000052943">
    <property type="component" value="Unassembled WGS sequence"/>
</dbReference>
<dbReference type="OrthoDB" id="144439at2759"/>
<feature type="compositionally biased region" description="Acidic residues" evidence="1">
    <location>
        <begin position="67"/>
        <end position="81"/>
    </location>
</feature>
<feature type="region of interest" description="Disordered" evidence="1">
    <location>
        <begin position="67"/>
        <end position="89"/>
    </location>
</feature>
<evidence type="ECO:0000313" key="2">
    <source>
        <dbReference type="EMBL" id="KUF80522.1"/>
    </source>
</evidence>
<protein>
    <submittedName>
        <fullName evidence="2">Uncharacterized protein</fullName>
    </submittedName>
</protein>
<proteinExistence type="predicted"/>
<gene>
    <name evidence="2" type="ORF">AM587_10003740</name>
</gene>
<evidence type="ECO:0000313" key="3">
    <source>
        <dbReference type="Proteomes" id="UP000052943"/>
    </source>
</evidence>
<feature type="region of interest" description="Disordered" evidence="1">
    <location>
        <begin position="102"/>
        <end position="123"/>
    </location>
</feature>